<proteinExistence type="predicted"/>
<dbReference type="InterPro" id="IPR014710">
    <property type="entry name" value="RmlC-like_jellyroll"/>
</dbReference>
<dbReference type="CDD" id="cd06981">
    <property type="entry name" value="cupin_reut_a1446"/>
    <property type="match status" value="1"/>
</dbReference>
<accession>A0ABZ0HUC0</accession>
<dbReference type="RefSeq" id="WP_407339750.1">
    <property type="nucleotide sequence ID" value="NZ_CP136862.1"/>
</dbReference>
<evidence type="ECO:0000313" key="3">
    <source>
        <dbReference type="Proteomes" id="UP001626536"/>
    </source>
</evidence>
<dbReference type="Gene3D" id="2.60.120.10">
    <property type="entry name" value="Jelly Rolls"/>
    <property type="match status" value="1"/>
</dbReference>
<dbReference type="SUPFAM" id="SSF51182">
    <property type="entry name" value="RmlC-like cupins"/>
    <property type="match status" value="1"/>
</dbReference>
<organism evidence="2 3">
    <name type="scientific">Methylocapsa polymorpha</name>
    <dbReference type="NCBI Taxonomy" id="3080828"/>
    <lineage>
        <taxon>Bacteria</taxon>
        <taxon>Pseudomonadati</taxon>
        <taxon>Pseudomonadota</taxon>
        <taxon>Alphaproteobacteria</taxon>
        <taxon>Hyphomicrobiales</taxon>
        <taxon>Beijerinckiaceae</taxon>
        <taxon>Methylocapsa</taxon>
    </lineage>
</organism>
<evidence type="ECO:0000259" key="1">
    <source>
        <dbReference type="Pfam" id="PF07883"/>
    </source>
</evidence>
<reference evidence="2 3" key="1">
    <citation type="submission" date="2023-10" db="EMBL/GenBank/DDBJ databases">
        <title>Novel methanotroph of the genus Methylocapsa from a subarctic wetland.</title>
        <authorList>
            <person name="Belova S.E."/>
            <person name="Oshkin I.Y."/>
            <person name="Miroshnikov K."/>
            <person name="Dedysh S.N."/>
        </authorList>
    </citation>
    <scope>NUCLEOTIDE SEQUENCE [LARGE SCALE GENOMIC DNA]</scope>
    <source>
        <strain evidence="2 3">RX1</strain>
    </source>
</reference>
<dbReference type="Proteomes" id="UP001626536">
    <property type="component" value="Chromosome"/>
</dbReference>
<dbReference type="Pfam" id="PF07883">
    <property type="entry name" value="Cupin_2"/>
    <property type="match status" value="1"/>
</dbReference>
<name>A0ABZ0HUC0_9HYPH</name>
<protein>
    <submittedName>
        <fullName evidence="2">Cupin domain-containing protein</fullName>
    </submittedName>
</protein>
<dbReference type="EMBL" id="CP136862">
    <property type="protein sequence ID" value="WOJ90303.1"/>
    <property type="molecule type" value="Genomic_DNA"/>
</dbReference>
<dbReference type="InterPro" id="IPR011051">
    <property type="entry name" value="RmlC_Cupin_sf"/>
</dbReference>
<sequence length="112" mass="12230">MTGAPVNLVELGPDDAGEEHFVTLVESANVKIERIVSSGQASPAGFWYDQPWAEWVMVLAGSAGLRFDGEAEIMVLRAGDHVLIPARQKHRVEWTDASRATVWLAVHYAESG</sequence>
<dbReference type="InterPro" id="IPR013096">
    <property type="entry name" value="Cupin_2"/>
</dbReference>
<feature type="domain" description="Cupin type-2" evidence="1">
    <location>
        <begin position="50"/>
        <end position="106"/>
    </location>
</feature>
<gene>
    <name evidence="2" type="ORF">RZS28_03105</name>
</gene>
<evidence type="ECO:0000313" key="2">
    <source>
        <dbReference type="EMBL" id="WOJ90303.1"/>
    </source>
</evidence>
<keyword evidence="3" id="KW-1185">Reference proteome</keyword>